<dbReference type="Gene3D" id="3.80.10.10">
    <property type="entry name" value="Ribonuclease Inhibitor"/>
    <property type="match status" value="1"/>
</dbReference>
<proteinExistence type="predicted"/>
<comment type="caution">
    <text evidence="2">The sequence shown here is derived from an EMBL/GenBank/DDBJ whole genome shotgun (WGS) entry which is preliminary data.</text>
</comment>
<evidence type="ECO:0000313" key="3">
    <source>
        <dbReference type="Proteomes" id="UP000274822"/>
    </source>
</evidence>
<dbReference type="Proteomes" id="UP000274822">
    <property type="component" value="Unassembled WGS sequence"/>
</dbReference>
<gene>
    <name evidence="2" type="ORF">BC938DRAFT_473125</name>
</gene>
<reference evidence="2 3" key="1">
    <citation type="journal article" date="2018" name="New Phytol.">
        <title>Phylogenomics of Endogonaceae and evolution of mycorrhizas within Mucoromycota.</title>
        <authorList>
            <person name="Chang Y."/>
            <person name="Desiro A."/>
            <person name="Na H."/>
            <person name="Sandor L."/>
            <person name="Lipzen A."/>
            <person name="Clum A."/>
            <person name="Barry K."/>
            <person name="Grigoriev I.V."/>
            <person name="Martin F.M."/>
            <person name="Stajich J.E."/>
            <person name="Smith M.E."/>
            <person name="Bonito G."/>
            <person name="Spatafora J.W."/>
        </authorList>
    </citation>
    <scope>NUCLEOTIDE SEQUENCE [LARGE SCALE GENOMIC DNA]</scope>
    <source>
        <strain evidence="2 3">AD002</strain>
    </source>
</reference>
<feature type="region of interest" description="Disordered" evidence="1">
    <location>
        <begin position="207"/>
        <end position="228"/>
    </location>
</feature>
<evidence type="ECO:0000313" key="2">
    <source>
        <dbReference type="EMBL" id="RUS33092.1"/>
    </source>
</evidence>
<organism evidence="2 3">
    <name type="scientific">Jimgerdemannia flammicorona</name>
    <dbReference type="NCBI Taxonomy" id="994334"/>
    <lineage>
        <taxon>Eukaryota</taxon>
        <taxon>Fungi</taxon>
        <taxon>Fungi incertae sedis</taxon>
        <taxon>Mucoromycota</taxon>
        <taxon>Mucoromycotina</taxon>
        <taxon>Endogonomycetes</taxon>
        <taxon>Endogonales</taxon>
        <taxon>Endogonaceae</taxon>
        <taxon>Jimgerdemannia</taxon>
    </lineage>
</organism>
<dbReference type="SUPFAM" id="SSF52047">
    <property type="entry name" value="RNI-like"/>
    <property type="match status" value="1"/>
</dbReference>
<name>A0A433QTH4_9FUNG</name>
<accession>A0A433QTH4</accession>
<evidence type="ECO:0000256" key="1">
    <source>
        <dbReference type="SAM" id="MobiDB-lite"/>
    </source>
</evidence>
<protein>
    <recommendedName>
        <fullName evidence="4">F-box domain-containing protein</fullName>
    </recommendedName>
</protein>
<sequence length="279" mass="31658">MSMAPNFRTLSLSFPNAKCVMEDFADFYSRIAPLCVGIKQLSVENRLSYVEYHIHLLLLHIPKLVDIQFTNDTTSCCRDRPEAAHTHRARPLHQLQEPHPPPVRGRLALPPRIHHPLELGQPPLGALRGYLKHLPPSPASHLRLLQPRWWLERFSNHIATILARCPELEYLDLESSLDMIDHTVKAAMRLGRRLKYVDFSHCPTIGTSRGRPSRTRGPNLSASSSTSATGFHASSWRRWCRRALCSAPSPCLAIQTTMTGSRYCLRLMTLCWRTGFGRG</sequence>
<keyword evidence="3" id="KW-1185">Reference proteome</keyword>
<dbReference type="AlphaFoldDB" id="A0A433QTH4"/>
<feature type="compositionally biased region" description="Low complexity" evidence="1">
    <location>
        <begin position="207"/>
        <end position="218"/>
    </location>
</feature>
<dbReference type="InterPro" id="IPR032675">
    <property type="entry name" value="LRR_dom_sf"/>
</dbReference>
<evidence type="ECO:0008006" key="4">
    <source>
        <dbReference type="Google" id="ProtNLM"/>
    </source>
</evidence>
<feature type="region of interest" description="Disordered" evidence="1">
    <location>
        <begin position="80"/>
        <end position="101"/>
    </location>
</feature>
<dbReference type="EMBL" id="RBNJ01001500">
    <property type="protein sequence ID" value="RUS33092.1"/>
    <property type="molecule type" value="Genomic_DNA"/>
</dbReference>